<dbReference type="Gene3D" id="1.10.10.10">
    <property type="entry name" value="Winged helix-like DNA-binding domain superfamily/Winged helix DNA-binding domain"/>
    <property type="match status" value="1"/>
</dbReference>
<evidence type="ECO:0000256" key="2">
    <source>
        <dbReference type="ARBA" id="ARBA00022840"/>
    </source>
</evidence>
<reference evidence="5" key="1">
    <citation type="submission" date="2019-08" db="EMBL/GenBank/DDBJ databases">
        <authorList>
            <person name="Kucharzyk K."/>
            <person name="Murdoch R.W."/>
            <person name="Higgins S."/>
            <person name="Loffler F."/>
        </authorList>
    </citation>
    <scope>NUCLEOTIDE SEQUENCE</scope>
</reference>
<dbReference type="Pfam" id="PF09397">
    <property type="entry name" value="FtsK_gamma"/>
    <property type="match status" value="1"/>
</dbReference>
<sequence length="260" mass="28428">MFAEKGVKDITGYNLLVPGDEEVTPLPRIVIIIDELADLMMVAPGEVEDSIMRLAQMARAAGMHLVIATQRPTVNVITGNIKANIPTRIAFAVSSQIDSRTILDASGADKLIGRGDMLYYPVGAPKPLRLQGCLVTDKEVETIVESIKSQGHPEGYDNEVMTKIEEESQRNEKGKKGTADTADEAEDEMFMPAVEIAVETGNVSASMLQRRLKLGYARAARLVDEMQDRGIVGPPDGSKPRQALISRSEWQEMVMRKSSS</sequence>
<dbReference type="Pfam" id="PF01580">
    <property type="entry name" value="FtsK_SpoIIIE"/>
    <property type="match status" value="1"/>
</dbReference>
<dbReference type="EMBL" id="VSSQ01046818">
    <property type="protein sequence ID" value="MPN00795.1"/>
    <property type="molecule type" value="Genomic_DNA"/>
</dbReference>
<evidence type="ECO:0000259" key="4">
    <source>
        <dbReference type="PROSITE" id="PS50901"/>
    </source>
</evidence>
<evidence type="ECO:0000256" key="3">
    <source>
        <dbReference type="SAM" id="MobiDB-lite"/>
    </source>
</evidence>
<name>A0A645EFG9_9ZZZZ</name>
<dbReference type="InterPro" id="IPR018541">
    <property type="entry name" value="Ftsk_gamma"/>
</dbReference>
<keyword evidence="2" id="KW-0067">ATP-binding</keyword>
<dbReference type="PANTHER" id="PTHR22683">
    <property type="entry name" value="SPORULATION PROTEIN RELATED"/>
    <property type="match status" value="1"/>
</dbReference>
<dbReference type="GO" id="GO:0003677">
    <property type="term" value="F:DNA binding"/>
    <property type="evidence" value="ECO:0007669"/>
    <property type="project" value="InterPro"/>
</dbReference>
<comment type="caution">
    <text evidence="5">The sequence shown here is derived from an EMBL/GenBank/DDBJ whole genome shotgun (WGS) entry which is preliminary data.</text>
</comment>
<dbReference type="PROSITE" id="PS50901">
    <property type="entry name" value="FTSK"/>
    <property type="match status" value="1"/>
</dbReference>
<dbReference type="InterPro" id="IPR002543">
    <property type="entry name" value="FtsK_dom"/>
</dbReference>
<dbReference type="InterPro" id="IPR050206">
    <property type="entry name" value="FtsK/SpoIIIE/SftA"/>
</dbReference>
<gene>
    <name evidence="5" type="primary">spoIIIE_19</name>
    <name evidence="5" type="ORF">SDC9_147993</name>
</gene>
<organism evidence="5">
    <name type="scientific">bioreactor metagenome</name>
    <dbReference type="NCBI Taxonomy" id="1076179"/>
    <lineage>
        <taxon>unclassified sequences</taxon>
        <taxon>metagenomes</taxon>
        <taxon>ecological metagenomes</taxon>
    </lineage>
</organism>
<dbReference type="SUPFAM" id="SSF52540">
    <property type="entry name" value="P-loop containing nucleoside triphosphate hydrolases"/>
    <property type="match status" value="1"/>
</dbReference>
<dbReference type="Gene3D" id="3.40.50.300">
    <property type="entry name" value="P-loop containing nucleotide triphosphate hydrolases"/>
    <property type="match status" value="1"/>
</dbReference>
<accession>A0A645EFG9</accession>
<dbReference type="SMART" id="SM00843">
    <property type="entry name" value="Ftsk_gamma"/>
    <property type="match status" value="1"/>
</dbReference>
<evidence type="ECO:0000313" key="5">
    <source>
        <dbReference type="EMBL" id="MPN00795.1"/>
    </source>
</evidence>
<proteinExistence type="predicted"/>
<feature type="domain" description="FtsK" evidence="4">
    <location>
        <begin position="1"/>
        <end position="100"/>
    </location>
</feature>
<keyword evidence="1" id="KW-0547">Nucleotide-binding</keyword>
<dbReference type="AlphaFoldDB" id="A0A645EFG9"/>
<dbReference type="InterPro" id="IPR027417">
    <property type="entry name" value="P-loop_NTPase"/>
</dbReference>
<protein>
    <submittedName>
        <fullName evidence="5">DNA translocase SpoIIIE</fullName>
    </submittedName>
</protein>
<dbReference type="SUPFAM" id="SSF46785">
    <property type="entry name" value="Winged helix' DNA-binding domain"/>
    <property type="match status" value="1"/>
</dbReference>
<dbReference type="InterPro" id="IPR036388">
    <property type="entry name" value="WH-like_DNA-bd_sf"/>
</dbReference>
<dbReference type="PANTHER" id="PTHR22683:SF41">
    <property type="entry name" value="DNA TRANSLOCASE FTSK"/>
    <property type="match status" value="1"/>
</dbReference>
<dbReference type="GO" id="GO:0005524">
    <property type="term" value="F:ATP binding"/>
    <property type="evidence" value="ECO:0007669"/>
    <property type="project" value="UniProtKB-KW"/>
</dbReference>
<feature type="region of interest" description="Disordered" evidence="3">
    <location>
        <begin position="227"/>
        <end position="260"/>
    </location>
</feature>
<dbReference type="InterPro" id="IPR036390">
    <property type="entry name" value="WH_DNA-bd_sf"/>
</dbReference>
<evidence type="ECO:0000256" key="1">
    <source>
        <dbReference type="ARBA" id="ARBA00022741"/>
    </source>
</evidence>